<keyword evidence="3" id="KW-0479">Metal-binding</keyword>
<evidence type="ECO:0000256" key="6">
    <source>
        <dbReference type="ARBA" id="ARBA00022833"/>
    </source>
</evidence>
<feature type="domain" description="C2H2-type" evidence="12">
    <location>
        <begin position="581"/>
        <end position="608"/>
    </location>
</feature>
<dbReference type="Proteomes" id="UP001652622">
    <property type="component" value="Unplaced"/>
</dbReference>
<keyword evidence="9" id="KW-0539">Nucleus</keyword>
<dbReference type="InterPro" id="IPR003309">
    <property type="entry name" value="SCAN_dom"/>
</dbReference>
<evidence type="ECO:0000256" key="8">
    <source>
        <dbReference type="ARBA" id="ARBA00023163"/>
    </source>
</evidence>
<dbReference type="InterPro" id="IPR036236">
    <property type="entry name" value="Znf_C2H2_sf"/>
</dbReference>
<dbReference type="Gene3D" id="3.30.160.60">
    <property type="entry name" value="Classic Zinc Finger"/>
    <property type="match status" value="12"/>
</dbReference>
<dbReference type="Pfam" id="PF02023">
    <property type="entry name" value="SCAN"/>
    <property type="match status" value="1"/>
</dbReference>
<dbReference type="PROSITE" id="PS00028">
    <property type="entry name" value="ZINC_FINGER_C2H2_1"/>
    <property type="match status" value="11"/>
</dbReference>
<name>A0ABM3ZG04_PANGU</name>
<feature type="compositionally biased region" description="Basic and acidic residues" evidence="11">
    <location>
        <begin position="277"/>
        <end position="290"/>
    </location>
</feature>
<accession>A0ABM3ZG04</accession>
<evidence type="ECO:0000256" key="10">
    <source>
        <dbReference type="PROSITE-ProRule" id="PRU00042"/>
    </source>
</evidence>
<feature type="domain" description="C2H2-type" evidence="12">
    <location>
        <begin position="403"/>
        <end position="430"/>
    </location>
</feature>
<organism evidence="14 15">
    <name type="scientific">Pantherophis guttatus</name>
    <name type="common">Corn snake</name>
    <name type="synonym">Elaphe guttata</name>
    <dbReference type="NCBI Taxonomy" id="94885"/>
    <lineage>
        <taxon>Eukaryota</taxon>
        <taxon>Metazoa</taxon>
        <taxon>Chordata</taxon>
        <taxon>Craniata</taxon>
        <taxon>Vertebrata</taxon>
        <taxon>Euteleostomi</taxon>
        <taxon>Lepidosauria</taxon>
        <taxon>Squamata</taxon>
        <taxon>Bifurcata</taxon>
        <taxon>Unidentata</taxon>
        <taxon>Episquamata</taxon>
        <taxon>Toxicofera</taxon>
        <taxon>Serpentes</taxon>
        <taxon>Colubroidea</taxon>
        <taxon>Colubridae</taxon>
        <taxon>Colubrinae</taxon>
        <taxon>Pantherophis</taxon>
    </lineage>
</organism>
<dbReference type="InterPro" id="IPR050636">
    <property type="entry name" value="C2H2-ZF_domain-containing"/>
</dbReference>
<evidence type="ECO:0000256" key="11">
    <source>
        <dbReference type="SAM" id="MobiDB-lite"/>
    </source>
</evidence>
<evidence type="ECO:0000256" key="1">
    <source>
        <dbReference type="ARBA" id="ARBA00004123"/>
    </source>
</evidence>
<evidence type="ECO:0000313" key="14">
    <source>
        <dbReference type="Proteomes" id="UP001652622"/>
    </source>
</evidence>
<dbReference type="InterPro" id="IPR038269">
    <property type="entry name" value="SCAN_sf"/>
</dbReference>
<dbReference type="Gene3D" id="1.10.4020.10">
    <property type="entry name" value="DNA breaking-rejoining enzymes"/>
    <property type="match status" value="1"/>
</dbReference>
<gene>
    <name evidence="15 16" type="primary">LOC117657078</name>
</gene>
<feature type="domain" description="C2H2-type" evidence="12">
    <location>
        <begin position="529"/>
        <end position="552"/>
    </location>
</feature>
<evidence type="ECO:0000256" key="2">
    <source>
        <dbReference type="ARBA" id="ARBA00006991"/>
    </source>
</evidence>
<keyword evidence="6" id="KW-0862">Zinc</keyword>
<keyword evidence="4" id="KW-0677">Repeat</keyword>
<evidence type="ECO:0000256" key="7">
    <source>
        <dbReference type="ARBA" id="ARBA00023015"/>
    </source>
</evidence>
<keyword evidence="14" id="KW-1185">Reference proteome</keyword>
<feature type="domain" description="C2H2-type" evidence="12">
    <location>
        <begin position="692"/>
        <end position="719"/>
    </location>
</feature>
<evidence type="ECO:0000256" key="5">
    <source>
        <dbReference type="ARBA" id="ARBA00022771"/>
    </source>
</evidence>
<dbReference type="PROSITE" id="PS50157">
    <property type="entry name" value="ZINC_FINGER_C2H2_2"/>
    <property type="match status" value="13"/>
</dbReference>
<dbReference type="PROSITE" id="PS50804">
    <property type="entry name" value="SCAN_BOX"/>
    <property type="match status" value="1"/>
</dbReference>
<dbReference type="SMART" id="SM00355">
    <property type="entry name" value="ZnF_C2H2"/>
    <property type="match status" value="14"/>
</dbReference>
<feature type="domain" description="C2H2-type" evidence="12">
    <location>
        <begin position="553"/>
        <end position="580"/>
    </location>
</feature>
<feature type="domain" description="SCAN box" evidence="13">
    <location>
        <begin position="164"/>
        <end position="245"/>
    </location>
</feature>
<evidence type="ECO:0000313" key="16">
    <source>
        <dbReference type="RefSeq" id="XP_060547306.1"/>
    </source>
</evidence>
<dbReference type="SUPFAM" id="SSF57667">
    <property type="entry name" value="beta-beta-alpha zinc fingers"/>
    <property type="match status" value="9"/>
</dbReference>
<feature type="region of interest" description="Disordered" evidence="11">
    <location>
        <begin position="261"/>
        <end position="290"/>
    </location>
</feature>
<feature type="domain" description="C2H2-type" evidence="12">
    <location>
        <begin position="748"/>
        <end position="775"/>
    </location>
</feature>
<feature type="compositionally biased region" description="Basic and acidic residues" evidence="11">
    <location>
        <begin position="334"/>
        <end position="344"/>
    </location>
</feature>
<feature type="domain" description="C2H2-type" evidence="12">
    <location>
        <begin position="473"/>
        <end position="500"/>
    </location>
</feature>
<comment type="subcellular location">
    <subcellularLocation>
        <location evidence="1">Nucleus</location>
    </subcellularLocation>
</comment>
<feature type="region of interest" description="Disordered" evidence="11">
    <location>
        <begin position="41"/>
        <end position="62"/>
    </location>
</feature>
<feature type="domain" description="C2H2-type" evidence="12">
    <location>
        <begin position="823"/>
        <end position="850"/>
    </location>
</feature>
<reference evidence="15 16" key="1">
    <citation type="submission" date="2025-05" db="UniProtKB">
        <authorList>
            <consortium name="RefSeq"/>
        </authorList>
    </citation>
    <scope>IDENTIFICATION</scope>
    <source>
        <tissue evidence="15 16">Blood</tissue>
    </source>
</reference>
<sequence>MFTVQEVEVSEFLLHHNMDPEMKTEEQDSIDPKAGKERTHFLNIGKSKEEPRHNVKAELEENPSKNWDAQLQEFLKTLEDPQGRREVPQCLEPKLWTGPKLSWMSSQGGMDTSKWLKEMWISEAHRFGTTQEDWDTFLDVAHGGKEKIGELAEEAIRAETRCHRFWTLSYKEAKGPQDFCQQLQELCHKWLKPEKHTKEQILDLVTLEQFLSALPLDIQNWLRRNGPETCFHAVSLAEEFLLKREETQTWEQQVIEISEEEEDIVKASKSSQLPSEPPKDEDFGMVKPKCDSSKNRTRLEWLNEDGEPKLKNSEKRKPLRMFLKAAIKTDLLAFKENDGNRDPATKQNGSDVGKGVGQLVQPQSVCPGLSDPAVQEENEINNNRSQSLKIMRAESPDSEEKSFHCWHCGQSFRNSSHLVTHERTHVGEKLYKCSHCGESERTHTGQRPHKCSHCGCIFGYHARKRISMGEKPYVCSDCGKSYSQKSDLLKHQRTHTGEKPYKCSACGKTLRNGSSLKAHQRIHTGEKPYKCLYCGKCFIWSSQFRLHERIHTTVCSHCGKSFGRKSELVEHEKTHLVEDSLVCFACGKVFELSFELMAHVQTHKKKPFECLACGKTFMNSLQRAAHQKVHTGEKLHKCSHCGKSFSRRQNLKAHERIHTGEKPHMRLVCGKNFRNTPNLKSHERTHMGEKPYRCSHCDKSFRWSSQLLLHKTIHTGEKPYPCSDCGKTFDRKSKLLRHVRIHTGQRPYVCSDCGKSFISSSVLLRHQKVHVGEDVAKCLECGKDFGQRGDQAEKMSKCPGCIQGPSLSLDLERGQMQPKEKTFECSLCRKTFKNSSYLMFHQSVHTKVRPRQCLECGRDIIRRPNLIAPLKNLSGQTPQKCSECEKLLN</sequence>
<dbReference type="Pfam" id="PF00096">
    <property type="entry name" value="zf-C2H2"/>
    <property type="match status" value="7"/>
</dbReference>
<dbReference type="InterPro" id="IPR013087">
    <property type="entry name" value="Znf_C2H2_type"/>
</dbReference>
<evidence type="ECO:0000256" key="3">
    <source>
        <dbReference type="ARBA" id="ARBA00022723"/>
    </source>
</evidence>
<dbReference type="PANTHER" id="PTHR47772:SF15">
    <property type="entry name" value="REDUCED EXPRESSION 2-RELATED"/>
    <property type="match status" value="1"/>
</dbReference>
<keyword evidence="7" id="KW-0805">Transcription regulation</keyword>
<feature type="domain" description="C2H2-type" evidence="12">
    <location>
        <begin position="669"/>
        <end position="691"/>
    </location>
</feature>
<dbReference type="PANTHER" id="PTHR47772">
    <property type="entry name" value="ZINC FINGER PROTEIN 200"/>
    <property type="match status" value="1"/>
</dbReference>
<keyword evidence="5 10" id="KW-0863">Zinc-finger</keyword>
<evidence type="ECO:0000259" key="13">
    <source>
        <dbReference type="PROSITE" id="PS50804"/>
    </source>
</evidence>
<keyword evidence="8" id="KW-0804">Transcription</keyword>
<feature type="domain" description="C2H2-type" evidence="12">
    <location>
        <begin position="608"/>
        <end position="635"/>
    </location>
</feature>
<dbReference type="GeneID" id="117657078"/>
<dbReference type="RefSeq" id="XP_060547306.1">
    <property type="nucleotide sequence ID" value="XM_060691323.1"/>
</dbReference>
<dbReference type="SMART" id="SM00431">
    <property type="entry name" value="SCAN"/>
    <property type="match status" value="1"/>
</dbReference>
<evidence type="ECO:0000313" key="15">
    <source>
        <dbReference type="RefSeq" id="XP_060547305.1"/>
    </source>
</evidence>
<feature type="region of interest" description="Disordered" evidence="11">
    <location>
        <begin position="334"/>
        <end position="394"/>
    </location>
</feature>
<feature type="domain" description="C2H2-type" evidence="12">
    <location>
        <begin position="636"/>
        <end position="663"/>
    </location>
</feature>
<dbReference type="RefSeq" id="XP_060547305.1">
    <property type="nucleotide sequence ID" value="XM_060691322.1"/>
</dbReference>
<comment type="similarity">
    <text evidence="2">Belongs to the krueppel C2H2-type zinc-finger protein family.</text>
</comment>
<dbReference type="SUPFAM" id="SSF47353">
    <property type="entry name" value="Retrovirus capsid dimerization domain-like"/>
    <property type="match status" value="1"/>
</dbReference>
<evidence type="ECO:0000256" key="4">
    <source>
        <dbReference type="ARBA" id="ARBA00022737"/>
    </source>
</evidence>
<feature type="domain" description="C2H2-type" evidence="12">
    <location>
        <begin position="720"/>
        <end position="747"/>
    </location>
</feature>
<evidence type="ECO:0000259" key="12">
    <source>
        <dbReference type="PROSITE" id="PS50157"/>
    </source>
</evidence>
<protein>
    <submittedName>
        <fullName evidence="15 16">Zinc finger and SCAN domain-containing protein 2-like</fullName>
    </submittedName>
</protein>
<feature type="domain" description="C2H2-type" evidence="12">
    <location>
        <begin position="501"/>
        <end position="528"/>
    </location>
</feature>
<dbReference type="Pfam" id="PF12874">
    <property type="entry name" value="zf-met"/>
    <property type="match status" value="1"/>
</dbReference>
<dbReference type="CDD" id="cd07936">
    <property type="entry name" value="SCAN"/>
    <property type="match status" value="1"/>
</dbReference>
<evidence type="ECO:0000256" key="9">
    <source>
        <dbReference type="ARBA" id="ARBA00023242"/>
    </source>
</evidence>
<proteinExistence type="inferred from homology"/>